<dbReference type="InterPro" id="IPR036318">
    <property type="entry name" value="FAD-bd_PCMH-like_sf"/>
</dbReference>
<dbReference type="Pfam" id="PF02738">
    <property type="entry name" value="MoCoBD_1"/>
    <property type="match status" value="1"/>
</dbReference>
<comment type="cofactor">
    <cofactor evidence="1 12">
        <name>FAD</name>
        <dbReference type="ChEBI" id="CHEBI:57692"/>
    </cofactor>
</comment>
<dbReference type="Gene3D" id="3.90.1170.50">
    <property type="entry name" value="Aldehyde oxidase/xanthine dehydrogenase, a/b hammerhead"/>
    <property type="match status" value="1"/>
</dbReference>
<dbReference type="Gene3D" id="3.30.365.10">
    <property type="entry name" value="Aldehyde oxidase/xanthine dehydrogenase, molybdopterin binding domain"/>
    <property type="match status" value="4"/>
</dbReference>
<evidence type="ECO:0000256" key="9">
    <source>
        <dbReference type="ARBA" id="ARBA00023014"/>
    </source>
</evidence>
<keyword evidence="8 13" id="KW-0408">Iron</keyword>
<comment type="similarity">
    <text evidence="2">Belongs to the xanthine dehydrogenase family.</text>
</comment>
<dbReference type="InterPro" id="IPR046867">
    <property type="entry name" value="AldOxase/xan_DH_MoCoBD2"/>
</dbReference>
<dbReference type="FunFam" id="3.30.365.10:FF:000001">
    <property type="entry name" value="Xanthine dehydrogenase oxidase"/>
    <property type="match status" value="1"/>
</dbReference>
<dbReference type="SMART" id="SM01008">
    <property type="entry name" value="Ald_Xan_dh_C"/>
    <property type="match status" value="1"/>
</dbReference>
<dbReference type="Pfam" id="PF01799">
    <property type="entry name" value="Fer2_2"/>
    <property type="match status" value="1"/>
</dbReference>
<comment type="cofactor">
    <cofactor evidence="13">
        <name>Mo-molybdopterin</name>
        <dbReference type="ChEBI" id="CHEBI:71302"/>
    </cofactor>
    <text evidence="13">Binds 1 Mo-molybdopterin (Mo-MPT) cofactor per subunit.</text>
</comment>
<evidence type="ECO:0000256" key="13">
    <source>
        <dbReference type="PIRSR" id="PIRSR000127-3"/>
    </source>
</evidence>
<keyword evidence="9 13" id="KW-0411">Iron-sulfur</keyword>
<feature type="binding site" evidence="13">
    <location>
        <position position="733"/>
    </location>
    <ligand>
        <name>Mo-molybdopterin</name>
        <dbReference type="ChEBI" id="CHEBI:71302"/>
    </ligand>
    <ligandPart>
        <name>Mo</name>
        <dbReference type="ChEBI" id="CHEBI:28685"/>
    </ligandPart>
</feature>
<dbReference type="Proteomes" id="UP000274131">
    <property type="component" value="Unassembled WGS sequence"/>
</dbReference>
<sequence length="1196" mass="130942">MHVIQQRLASGHGTQCGFCSPGFVMSLYALLRNNPLPSDREIDEAIRGYRPVIESFHSFGGGNCCGGNSESCPCKAKQENIQPNRTNSLAHFTDSPQYDQSQEIIFPPKLMVKAKSTVVDDTLLLQGKRTTVAVPSSMEMLKEVYEQKKDKKPRIITSGLITRLVTSLKNIKDPQVWITIHRIDELKFKSDVKNELVLGAGLSLTDFVESLKTYDDNMKTDVFKDAVTLFEKYSSTQVRNIASWAGSLCSRSANSDFCCFALAMEAQITAVNLNNLNERSVPLTNNFFREVGTKNTLLPDEFVAKITFKIPEQETKLFAYKFGKLHGGDSTLLNAVGKFNVKLNEREILVTSAQVAIGGVRSRPWLAPETSSYFTGSNSQPAEDPVGRPMPLQSAGAQVTGEAIYTSDIRVPDMLYASLVQSTEAHAKIVSIDWSEALNDPEVVDYACVTDIPDGGTNQPATRKKFNYDNTKIFADKEVEAVGQIIGVVIANTTEAARRAAQKVIVKYAPLPAVISIEEAINVESYHSGSPAKLDREWNESEDNFKDCKHVVEGDVSIGAQEHAYMETQCAICIPGEFNEWIIYSSNQSTAWVQKDVAVALGVPENKVVVKVKRIGGAFGGKDSQSIYAWGPALIAAHKTKRPVKCVLSRREDLLATGTRHPAKSHYKIGCDQNGYLVAASFESYINGGYSTDYSLEVAFLMTLNGDTCYRIPHMKVVTHSCKTNIASNTAMRGFGIPQAHLLMEVAIEHLAQKTGIPPNSFREMNLARLNWLRLGKQIIRDDNLLDCWENCKNLVKVEELQKDVAAFNEKHKYRKRGFAMSSLRFGLPNGGPVEQAFTLVQIYADGSVSVSIGGVEMGQGLYTKCIQVASRALGIPISKITILDSSTDKTANAPITGGSQNTDIYGTAIKAACEKLKERLQPVIDESPEGTWEDWVWTALNKKIPLSIGLHATIPRAENHLPEMGAIYYTSGAACVVAEIDALTGESKLNEITVVMDCGDTINPAIDIGQIEGGFMQGYGLTSTEEFLYSKDGQLITNSLGKYKIPTPDTVPEKFHVALLKESSGNNAMVYSSKGIGEPPLVLGAATTGTAIRHAIEAYCHSADCSADFLTLNYPLTVEQIRQVCARARKNKTSVQTRLECDVFVGSIRCCPTPIIRAACPRGLQSFHFIDLVSIKTEFLDSSCGVSGAACVRLV</sequence>
<reference evidence="15 16" key="2">
    <citation type="submission" date="2018-10" db="EMBL/GenBank/DDBJ databases">
        <authorList>
            <consortium name="Pathogen Informatics"/>
        </authorList>
    </citation>
    <scope>NUCLEOTIDE SEQUENCE [LARGE SCALE GENOMIC DNA]</scope>
</reference>
<dbReference type="GO" id="GO:0071949">
    <property type="term" value="F:FAD binding"/>
    <property type="evidence" value="ECO:0007669"/>
    <property type="project" value="InterPro"/>
</dbReference>
<dbReference type="InterPro" id="IPR000674">
    <property type="entry name" value="Ald_Oxase/Xan_DH_a/b"/>
</dbReference>
<evidence type="ECO:0000313" key="15">
    <source>
        <dbReference type="EMBL" id="VDD89601.1"/>
    </source>
</evidence>
<feature type="active site" description="Proton acceptor" evidence="11">
    <location>
        <position position="1079"/>
    </location>
</feature>
<feature type="binding site" evidence="12">
    <location>
        <position position="735"/>
    </location>
    <ligand>
        <name>substrate</name>
    </ligand>
</feature>
<dbReference type="PIRSF" id="PIRSF000127">
    <property type="entry name" value="Xanthine_DH"/>
    <property type="match status" value="1"/>
</dbReference>
<evidence type="ECO:0000256" key="4">
    <source>
        <dbReference type="ARBA" id="ARBA00022714"/>
    </source>
</evidence>
<evidence type="ECO:0000259" key="14">
    <source>
        <dbReference type="PROSITE" id="PS51387"/>
    </source>
</evidence>
<evidence type="ECO:0000256" key="7">
    <source>
        <dbReference type="ARBA" id="ARBA00023002"/>
    </source>
</evidence>
<dbReference type="InterPro" id="IPR002346">
    <property type="entry name" value="Mopterin_DH_FAD-bd"/>
</dbReference>
<dbReference type="InterPro" id="IPR002888">
    <property type="entry name" value="2Fe-2S-bd"/>
</dbReference>
<comment type="cofactor">
    <cofactor evidence="13">
        <name>[2Fe-2S] cluster</name>
        <dbReference type="ChEBI" id="CHEBI:190135"/>
    </cofactor>
    <text evidence="13">Binds 2 [2Fe-2S] clusters.</text>
</comment>
<dbReference type="PANTHER" id="PTHR45444:SF3">
    <property type="entry name" value="XANTHINE DEHYDROGENASE"/>
    <property type="match status" value="1"/>
</dbReference>
<dbReference type="InterPro" id="IPR008274">
    <property type="entry name" value="AldOxase/xan_DH_MoCoBD1"/>
</dbReference>
<dbReference type="InterPro" id="IPR037165">
    <property type="entry name" value="AldOxase/xan_DH_Mopterin-bd_sf"/>
</dbReference>
<dbReference type="WBParaSite" id="EVEC_0000464401-mRNA-1">
    <property type="protein sequence ID" value="EVEC_0000464401-mRNA-1"/>
    <property type="gene ID" value="EVEC_0000464401"/>
</dbReference>
<evidence type="ECO:0000256" key="1">
    <source>
        <dbReference type="ARBA" id="ARBA00001974"/>
    </source>
</evidence>
<evidence type="ECO:0000313" key="17">
    <source>
        <dbReference type="WBParaSite" id="EVEC_0000464401-mRNA-1"/>
    </source>
</evidence>
<evidence type="ECO:0000313" key="16">
    <source>
        <dbReference type="Proteomes" id="UP000274131"/>
    </source>
</evidence>
<dbReference type="InterPro" id="IPR016208">
    <property type="entry name" value="Ald_Oxase/xanthine_DH-like"/>
</dbReference>
<dbReference type="SUPFAM" id="SSF54665">
    <property type="entry name" value="CO dehydrogenase molybdoprotein N-domain-like"/>
    <property type="match status" value="1"/>
</dbReference>
<name>A0A0N4V3L1_ENTVE</name>
<dbReference type="InterPro" id="IPR016169">
    <property type="entry name" value="FAD-bd_PCMH_sub2"/>
</dbReference>
<dbReference type="Pfam" id="PF01315">
    <property type="entry name" value="Ald_Xan_dh_C"/>
    <property type="match status" value="1"/>
</dbReference>
<dbReference type="EMBL" id="UXUI01007833">
    <property type="protein sequence ID" value="VDD89601.1"/>
    <property type="molecule type" value="Genomic_DNA"/>
</dbReference>
<gene>
    <name evidence="15" type="ORF">EVEC_LOCUS4352</name>
</gene>
<dbReference type="Pfam" id="PF20256">
    <property type="entry name" value="MoCoBD_2"/>
    <property type="match status" value="1"/>
</dbReference>
<accession>A0A0N4V3L1</accession>
<keyword evidence="5 13" id="KW-0479">Metal-binding</keyword>
<dbReference type="GO" id="GO:0051537">
    <property type="term" value="F:2 iron, 2 sulfur cluster binding"/>
    <property type="evidence" value="ECO:0007669"/>
    <property type="project" value="UniProtKB-KW"/>
</dbReference>
<evidence type="ECO:0000256" key="3">
    <source>
        <dbReference type="ARBA" id="ARBA00022630"/>
    </source>
</evidence>
<dbReference type="PROSITE" id="PS51387">
    <property type="entry name" value="FAD_PCMH"/>
    <property type="match status" value="1"/>
</dbReference>
<organism evidence="17">
    <name type="scientific">Enterobius vermicularis</name>
    <name type="common">Human pinworm</name>
    <dbReference type="NCBI Taxonomy" id="51028"/>
    <lineage>
        <taxon>Eukaryota</taxon>
        <taxon>Metazoa</taxon>
        <taxon>Ecdysozoa</taxon>
        <taxon>Nematoda</taxon>
        <taxon>Chromadorea</taxon>
        <taxon>Rhabditida</taxon>
        <taxon>Spirurina</taxon>
        <taxon>Oxyuridomorpha</taxon>
        <taxon>Oxyuroidea</taxon>
        <taxon>Oxyuridae</taxon>
        <taxon>Enterobius</taxon>
    </lineage>
</organism>
<dbReference type="PANTHER" id="PTHR45444">
    <property type="entry name" value="XANTHINE DEHYDROGENASE"/>
    <property type="match status" value="1"/>
</dbReference>
<dbReference type="GO" id="GO:0005506">
    <property type="term" value="F:iron ion binding"/>
    <property type="evidence" value="ECO:0007669"/>
    <property type="project" value="InterPro"/>
</dbReference>
<dbReference type="SUPFAM" id="SSF56176">
    <property type="entry name" value="FAD-binding/transporter-associated domain-like"/>
    <property type="match status" value="1"/>
</dbReference>
<dbReference type="Gene3D" id="3.30.465.10">
    <property type="match status" value="1"/>
</dbReference>
<dbReference type="InterPro" id="IPR036856">
    <property type="entry name" value="Ald_Oxase/Xan_DH_a/b_sf"/>
</dbReference>
<protein>
    <submittedName>
        <fullName evidence="17">FAD-binding PCMH-type domain-containing protein</fullName>
    </submittedName>
</protein>
<feature type="binding site" evidence="13">
    <location>
        <position position="899"/>
    </location>
    <ligand>
        <name>Mo-molybdopterin</name>
        <dbReference type="ChEBI" id="CHEBI:71302"/>
    </ligand>
    <ligandPart>
        <name>Mo</name>
        <dbReference type="ChEBI" id="CHEBI:28685"/>
    </ligandPart>
</feature>
<feature type="binding site" evidence="13">
    <location>
        <position position="619"/>
    </location>
    <ligand>
        <name>Mo-molybdopterin</name>
        <dbReference type="ChEBI" id="CHEBI:71302"/>
    </ligand>
    <ligandPart>
        <name>Mo</name>
        <dbReference type="ChEBI" id="CHEBI:28685"/>
    </ligandPart>
</feature>
<feature type="domain" description="FAD-binding PCMH-type" evidence="14">
    <location>
        <begin position="125"/>
        <end position="313"/>
    </location>
</feature>
<evidence type="ECO:0000256" key="11">
    <source>
        <dbReference type="PIRSR" id="PIRSR000127-1"/>
    </source>
</evidence>
<feature type="binding site" evidence="12">
    <location>
        <position position="256"/>
    </location>
    <ligand>
        <name>FAD</name>
        <dbReference type="ChEBI" id="CHEBI:57692"/>
    </ligand>
</feature>
<keyword evidence="3" id="KW-0285">Flavoprotein</keyword>
<dbReference type="InterPro" id="IPR016166">
    <property type="entry name" value="FAD-bd_PCMH"/>
</dbReference>
<evidence type="ECO:0000256" key="12">
    <source>
        <dbReference type="PIRSR" id="PIRSR000127-2"/>
    </source>
</evidence>
<proteinExistence type="inferred from homology"/>
<dbReference type="FunFam" id="3.30.365.10:FF:000002">
    <property type="entry name" value="Xanthine dehydrogenase oxidase"/>
    <property type="match status" value="1"/>
</dbReference>
<feature type="binding site" evidence="13">
    <location>
        <position position="19"/>
    </location>
    <ligand>
        <name>[2Fe-2S] cluster</name>
        <dbReference type="ChEBI" id="CHEBI:190135"/>
        <label>2</label>
    </ligand>
</feature>
<keyword evidence="13" id="KW-0500">Molybdenum</keyword>
<feature type="binding site" evidence="12">
    <location>
        <position position="321"/>
    </location>
    <ligand>
        <name>FAD</name>
        <dbReference type="ChEBI" id="CHEBI:57692"/>
    </ligand>
</feature>
<reference evidence="17" key="1">
    <citation type="submission" date="2016-04" db="UniProtKB">
        <authorList>
            <consortium name="WormBaseParasite"/>
        </authorList>
    </citation>
    <scope>IDENTIFICATION</scope>
</reference>
<dbReference type="InterPro" id="IPR036884">
    <property type="entry name" value="2Fe-2S-bd_dom_sf"/>
</dbReference>
<keyword evidence="6 12" id="KW-0274">FAD</keyword>
<keyword evidence="16" id="KW-1185">Reference proteome</keyword>
<evidence type="ECO:0000256" key="5">
    <source>
        <dbReference type="ARBA" id="ARBA00022723"/>
    </source>
</evidence>
<feature type="binding site" evidence="13">
    <location>
        <position position="16"/>
    </location>
    <ligand>
        <name>[2Fe-2S] cluster</name>
        <dbReference type="ChEBI" id="CHEBI:190135"/>
        <label>2</label>
    </ligand>
</feature>
<evidence type="ECO:0000256" key="2">
    <source>
        <dbReference type="ARBA" id="ARBA00006849"/>
    </source>
</evidence>
<evidence type="ECO:0000256" key="8">
    <source>
        <dbReference type="ARBA" id="ARBA00023004"/>
    </source>
</evidence>
<keyword evidence="4 13" id="KW-0001">2Fe-2S</keyword>
<dbReference type="STRING" id="51028.A0A0N4V3L1"/>
<dbReference type="AlphaFoldDB" id="A0A0N4V3L1"/>
<keyword evidence="7" id="KW-0560">Oxidoreductase</keyword>
<dbReference type="SUPFAM" id="SSF47741">
    <property type="entry name" value="CO dehydrogenase ISP C-domain like"/>
    <property type="match status" value="1"/>
</dbReference>
<dbReference type="GO" id="GO:0016491">
    <property type="term" value="F:oxidoreductase activity"/>
    <property type="evidence" value="ECO:0007669"/>
    <property type="project" value="UniProtKB-KW"/>
</dbReference>
<feature type="binding site" evidence="13">
    <location>
        <position position="588"/>
    </location>
    <ligand>
        <name>Mo-molybdopterin</name>
        <dbReference type="ChEBI" id="CHEBI:71302"/>
    </ligand>
    <ligandPart>
        <name>Mo</name>
        <dbReference type="ChEBI" id="CHEBI:28685"/>
    </ligandPart>
</feature>
<dbReference type="Pfam" id="PF00941">
    <property type="entry name" value="FAD_binding_5"/>
    <property type="match status" value="1"/>
</dbReference>
<evidence type="ECO:0000256" key="6">
    <source>
        <dbReference type="ARBA" id="ARBA00022827"/>
    </source>
</evidence>
<dbReference type="OrthoDB" id="8300278at2759"/>
<evidence type="ECO:0000256" key="10">
    <source>
        <dbReference type="ARBA" id="ARBA00034078"/>
    </source>
</evidence>
<dbReference type="Gene3D" id="1.10.150.120">
    <property type="entry name" value="[2Fe-2S]-binding domain"/>
    <property type="match status" value="1"/>
</dbReference>
<comment type="cofactor">
    <cofactor evidence="10">
        <name>[2Fe-2S] cluster</name>
        <dbReference type="ChEBI" id="CHEBI:190135"/>
    </cofactor>
</comment>
<dbReference type="SUPFAM" id="SSF56003">
    <property type="entry name" value="Molybdenum cofactor-binding domain"/>
    <property type="match status" value="1"/>
</dbReference>